<protein>
    <submittedName>
        <fullName evidence="1">Uncharacterized protein</fullName>
    </submittedName>
</protein>
<reference evidence="1" key="1">
    <citation type="submission" date="2018-05" db="EMBL/GenBank/DDBJ databases">
        <title>Draft genome of Mucuna pruriens seed.</title>
        <authorList>
            <person name="Nnadi N.E."/>
            <person name="Vos R."/>
            <person name="Hasami M.H."/>
            <person name="Devisetty U.K."/>
            <person name="Aguiy J.C."/>
        </authorList>
    </citation>
    <scope>NUCLEOTIDE SEQUENCE [LARGE SCALE GENOMIC DNA]</scope>
    <source>
        <strain evidence="1">JCA_2017</strain>
    </source>
</reference>
<sequence length="185" mass="20875">MIARTKIDMHAGTLLMEFGDNQVLFNIFEAMKHPTKDHSLFGIDVIDELVEEYMTLDTDNVEISNFVELPDVTDCFDFVTNVSDFDLSDSVNNIADLANLVHIFEFSDLTDLEYRCDGDLECSRCARIHVADTKRPVVAQVVTVAEAKVGQPNPRLMSNISQPHSPPDELKSLLDHLKHAYLNNH</sequence>
<comment type="caution">
    <text evidence="1">The sequence shown here is derived from an EMBL/GenBank/DDBJ whole genome shotgun (WGS) entry which is preliminary data.</text>
</comment>
<keyword evidence="2" id="KW-1185">Reference proteome</keyword>
<accession>A0A371I8Z1</accession>
<name>A0A371I8Z1_MUCPR</name>
<dbReference type="EMBL" id="QJKJ01000632">
    <property type="protein sequence ID" value="RDY11498.1"/>
    <property type="molecule type" value="Genomic_DNA"/>
</dbReference>
<organism evidence="1 2">
    <name type="scientific">Mucuna pruriens</name>
    <name type="common">Velvet bean</name>
    <name type="synonym">Dolichos pruriens</name>
    <dbReference type="NCBI Taxonomy" id="157652"/>
    <lineage>
        <taxon>Eukaryota</taxon>
        <taxon>Viridiplantae</taxon>
        <taxon>Streptophyta</taxon>
        <taxon>Embryophyta</taxon>
        <taxon>Tracheophyta</taxon>
        <taxon>Spermatophyta</taxon>
        <taxon>Magnoliopsida</taxon>
        <taxon>eudicotyledons</taxon>
        <taxon>Gunneridae</taxon>
        <taxon>Pentapetalae</taxon>
        <taxon>rosids</taxon>
        <taxon>fabids</taxon>
        <taxon>Fabales</taxon>
        <taxon>Fabaceae</taxon>
        <taxon>Papilionoideae</taxon>
        <taxon>50 kb inversion clade</taxon>
        <taxon>NPAAA clade</taxon>
        <taxon>indigoferoid/millettioid clade</taxon>
        <taxon>Phaseoleae</taxon>
        <taxon>Mucuna</taxon>
    </lineage>
</organism>
<evidence type="ECO:0000313" key="1">
    <source>
        <dbReference type="EMBL" id="RDY11498.1"/>
    </source>
</evidence>
<dbReference type="Proteomes" id="UP000257109">
    <property type="component" value="Unassembled WGS sequence"/>
</dbReference>
<feature type="non-terminal residue" evidence="1">
    <location>
        <position position="1"/>
    </location>
</feature>
<evidence type="ECO:0000313" key="2">
    <source>
        <dbReference type="Proteomes" id="UP000257109"/>
    </source>
</evidence>
<dbReference type="AlphaFoldDB" id="A0A371I8Z1"/>
<gene>
    <name evidence="1" type="ORF">CR513_03845</name>
</gene>
<proteinExistence type="predicted"/>